<comment type="caution">
    <text evidence="1">The sequence shown here is derived from an EMBL/GenBank/DDBJ whole genome shotgun (WGS) entry which is preliminary data.</text>
</comment>
<name>A0AA39KLD0_9HYME</name>
<gene>
    <name evidence="1" type="ORF">PV328_004240</name>
</gene>
<reference evidence="1" key="1">
    <citation type="journal article" date="2023" name="bioRxiv">
        <title>Scaffold-level genome assemblies of two parasitoid biocontrol wasps reveal the parthenogenesis mechanism and an associated novel virus.</title>
        <authorList>
            <person name="Inwood S."/>
            <person name="Skelly J."/>
            <person name="Guhlin J."/>
            <person name="Harrop T."/>
            <person name="Goldson S."/>
            <person name="Dearden P."/>
        </authorList>
    </citation>
    <scope>NUCLEOTIDE SEQUENCE</scope>
    <source>
        <strain evidence="1">Irish</strain>
        <tissue evidence="1">Whole body</tissue>
    </source>
</reference>
<accession>A0AA39KLD0</accession>
<reference evidence="1" key="2">
    <citation type="submission" date="2023-03" db="EMBL/GenBank/DDBJ databases">
        <authorList>
            <person name="Inwood S.N."/>
            <person name="Skelly J.G."/>
            <person name="Guhlin J."/>
            <person name="Harrop T.W.R."/>
            <person name="Goldson S.G."/>
            <person name="Dearden P.K."/>
        </authorList>
    </citation>
    <scope>NUCLEOTIDE SEQUENCE</scope>
    <source>
        <strain evidence="1">Irish</strain>
        <tissue evidence="1">Whole body</tissue>
    </source>
</reference>
<dbReference type="EMBL" id="JAQQBS010001422">
    <property type="protein sequence ID" value="KAK0165745.1"/>
    <property type="molecule type" value="Genomic_DNA"/>
</dbReference>
<proteinExistence type="predicted"/>
<keyword evidence="2" id="KW-1185">Reference proteome</keyword>
<dbReference type="Proteomes" id="UP001168990">
    <property type="component" value="Unassembled WGS sequence"/>
</dbReference>
<dbReference type="AlphaFoldDB" id="A0AA39KLD0"/>
<protein>
    <submittedName>
        <fullName evidence="1">Uncharacterized protein</fullName>
    </submittedName>
</protein>
<evidence type="ECO:0000313" key="1">
    <source>
        <dbReference type="EMBL" id="KAK0165745.1"/>
    </source>
</evidence>
<organism evidence="1 2">
    <name type="scientific">Microctonus aethiopoides</name>
    <dbReference type="NCBI Taxonomy" id="144406"/>
    <lineage>
        <taxon>Eukaryota</taxon>
        <taxon>Metazoa</taxon>
        <taxon>Ecdysozoa</taxon>
        <taxon>Arthropoda</taxon>
        <taxon>Hexapoda</taxon>
        <taxon>Insecta</taxon>
        <taxon>Pterygota</taxon>
        <taxon>Neoptera</taxon>
        <taxon>Endopterygota</taxon>
        <taxon>Hymenoptera</taxon>
        <taxon>Apocrita</taxon>
        <taxon>Ichneumonoidea</taxon>
        <taxon>Braconidae</taxon>
        <taxon>Euphorinae</taxon>
        <taxon>Microctonus</taxon>
    </lineage>
</organism>
<sequence>MVIYNVSRLESRSFLAKSEICDQGVAEVHYISDEEKNDHPALIHTIFFRRCDEQNVKKLREEVFLAYFQGKAKGLKSSTLWSTYSSLKSTIIIKNNIDLSKFGDNVISLAPPNDSGSL</sequence>
<evidence type="ECO:0000313" key="2">
    <source>
        <dbReference type="Proteomes" id="UP001168990"/>
    </source>
</evidence>